<keyword evidence="3" id="KW-0723">Serine/threonine-protein kinase</keyword>
<dbReference type="GO" id="GO:0004674">
    <property type="term" value="F:protein serine/threonine kinase activity"/>
    <property type="evidence" value="ECO:0007669"/>
    <property type="project" value="UniProtKB-KW"/>
</dbReference>
<organism evidence="14 15">
    <name type="scientific">Rhodofomes roseus</name>
    <dbReference type="NCBI Taxonomy" id="34475"/>
    <lineage>
        <taxon>Eukaryota</taxon>
        <taxon>Fungi</taxon>
        <taxon>Dikarya</taxon>
        <taxon>Basidiomycota</taxon>
        <taxon>Agaricomycotina</taxon>
        <taxon>Agaricomycetes</taxon>
        <taxon>Polyporales</taxon>
        <taxon>Rhodofomes</taxon>
    </lineage>
</organism>
<protein>
    <recommendedName>
        <fullName evidence="2">non-specific serine/threonine protein kinase</fullName>
        <ecNumber evidence="2">2.7.11.1</ecNumber>
    </recommendedName>
</protein>
<evidence type="ECO:0000256" key="12">
    <source>
        <dbReference type="SAM" id="MobiDB-lite"/>
    </source>
</evidence>
<comment type="caution">
    <text evidence="14">The sequence shown here is derived from an EMBL/GenBank/DDBJ whole genome shotgun (WGS) entry which is preliminary data.</text>
</comment>
<dbReference type="STRING" id="34475.A0A4Y9YRH5"/>
<feature type="compositionally biased region" description="Basic and acidic residues" evidence="12">
    <location>
        <begin position="464"/>
        <end position="475"/>
    </location>
</feature>
<evidence type="ECO:0000256" key="1">
    <source>
        <dbReference type="ARBA" id="ARBA00010886"/>
    </source>
</evidence>
<dbReference type="CDD" id="cd08217">
    <property type="entry name" value="STKc_Nek2"/>
    <property type="match status" value="1"/>
</dbReference>
<gene>
    <name evidence="14" type="ORF">EVJ58_g2799</name>
</gene>
<dbReference type="Gene3D" id="3.30.200.20">
    <property type="entry name" value="Phosphorylase Kinase, domain 1"/>
    <property type="match status" value="2"/>
</dbReference>
<feature type="compositionally biased region" description="Acidic residues" evidence="12">
    <location>
        <begin position="586"/>
        <end position="610"/>
    </location>
</feature>
<dbReference type="SUPFAM" id="SSF56112">
    <property type="entry name" value="Protein kinase-like (PK-like)"/>
    <property type="match status" value="1"/>
</dbReference>
<reference evidence="14 15" key="1">
    <citation type="submission" date="2019-01" db="EMBL/GenBank/DDBJ databases">
        <title>Genome sequencing of the rare red list fungi Fomitopsis rosea.</title>
        <authorList>
            <person name="Buettner E."/>
            <person name="Kellner H."/>
        </authorList>
    </citation>
    <scope>NUCLEOTIDE SEQUENCE [LARGE SCALE GENOMIC DNA]</scope>
    <source>
        <strain evidence="14 15">DSM 105464</strain>
    </source>
</reference>
<evidence type="ECO:0000313" key="15">
    <source>
        <dbReference type="Proteomes" id="UP000298390"/>
    </source>
</evidence>
<evidence type="ECO:0000256" key="5">
    <source>
        <dbReference type="ARBA" id="ARBA00022741"/>
    </source>
</evidence>
<evidence type="ECO:0000256" key="11">
    <source>
        <dbReference type="SAM" id="Coils"/>
    </source>
</evidence>
<dbReference type="InterPro" id="IPR051131">
    <property type="entry name" value="NEK_Ser/Thr_kinase_NIMA"/>
</dbReference>
<feature type="binding site" evidence="10">
    <location>
        <position position="37"/>
    </location>
    <ligand>
        <name>ATP</name>
        <dbReference type="ChEBI" id="CHEBI:30616"/>
    </ligand>
</feature>
<dbReference type="InterPro" id="IPR008271">
    <property type="entry name" value="Ser/Thr_kinase_AS"/>
</dbReference>
<evidence type="ECO:0000256" key="3">
    <source>
        <dbReference type="ARBA" id="ARBA00022527"/>
    </source>
</evidence>
<dbReference type="GO" id="GO:0005524">
    <property type="term" value="F:ATP binding"/>
    <property type="evidence" value="ECO:0007669"/>
    <property type="project" value="UniProtKB-UniRule"/>
</dbReference>
<evidence type="ECO:0000259" key="13">
    <source>
        <dbReference type="PROSITE" id="PS50011"/>
    </source>
</evidence>
<evidence type="ECO:0000256" key="7">
    <source>
        <dbReference type="ARBA" id="ARBA00022840"/>
    </source>
</evidence>
<dbReference type="PROSITE" id="PS50011">
    <property type="entry name" value="PROTEIN_KINASE_DOM"/>
    <property type="match status" value="1"/>
</dbReference>
<evidence type="ECO:0000256" key="8">
    <source>
        <dbReference type="ARBA" id="ARBA00047899"/>
    </source>
</evidence>
<dbReference type="AlphaFoldDB" id="A0A4Y9YRH5"/>
<evidence type="ECO:0000313" key="14">
    <source>
        <dbReference type="EMBL" id="TFY64151.1"/>
    </source>
</evidence>
<keyword evidence="6" id="KW-0418">Kinase</keyword>
<evidence type="ECO:0000256" key="10">
    <source>
        <dbReference type="PROSITE-ProRule" id="PRU10141"/>
    </source>
</evidence>
<comment type="catalytic activity">
    <reaction evidence="8">
        <text>L-threonyl-[protein] + ATP = O-phospho-L-threonyl-[protein] + ADP + H(+)</text>
        <dbReference type="Rhea" id="RHEA:46608"/>
        <dbReference type="Rhea" id="RHEA-COMP:11060"/>
        <dbReference type="Rhea" id="RHEA-COMP:11605"/>
        <dbReference type="ChEBI" id="CHEBI:15378"/>
        <dbReference type="ChEBI" id="CHEBI:30013"/>
        <dbReference type="ChEBI" id="CHEBI:30616"/>
        <dbReference type="ChEBI" id="CHEBI:61977"/>
        <dbReference type="ChEBI" id="CHEBI:456216"/>
        <dbReference type="EC" id="2.7.11.1"/>
    </reaction>
</comment>
<dbReference type="PROSITE" id="PS00107">
    <property type="entry name" value="PROTEIN_KINASE_ATP"/>
    <property type="match status" value="1"/>
</dbReference>
<feature type="compositionally biased region" description="Low complexity" evidence="12">
    <location>
        <begin position="659"/>
        <end position="708"/>
    </location>
</feature>
<evidence type="ECO:0000256" key="9">
    <source>
        <dbReference type="ARBA" id="ARBA00048679"/>
    </source>
</evidence>
<comment type="similarity">
    <text evidence="1">Belongs to the protein kinase superfamily. NEK Ser/Thr protein kinase family. NIMA subfamily.</text>
</comment>
<dbReference type="InterPro" id="IPR017441">
    <property type="entry name" value="Protein_kinase_ATP_BS"/>
</dbReference>
<dbReference type="EMBL" id="SEKV01000107">
    <property type="protein sequence ID" value="TFY64151.1"/>
    <property type="molecule type" value="Genomic_DNA"/>
</dbReference>
<feature type="domain" description="Protein kinase" evidence="13">
    <location>
        <begin position="8"/>
        <end position="286"/>
    </location>
</feature>
<dbReference type="PANTHER" id="PTHR44899">
    <property type="entry name" value="CAMK FAMILY PROTEIN KINASE"/>
    <property type="match status" value="1"/>
</dbReference>
<dbReference type="Pfam" id="PF00069">
    <property type="entry name" value="Pkinase"/>
    <property type="match status" value="1"/>
</dbReference>
<feature type="region of interest" description="Disordered" evidence="12">
    <location>
        <begin position="464"/>
        <end position="484"/>
    </location>
</feature>
<name>A0A4Y9YRH5_9APHY</name>
<accession>A0A4Y9YRH5</accession>
<evidence type="ECO:0000256" key="6">
    <source>
        <dbReference type="ARBA" id="ARBA00022777"/>
    </source>
</evidence>
<keyword evidence="4" id="KW-0808">Transferase</keyword>
<evidence type="ECO:0000256" key="4">
    <source>
        <dbReference type="ARBA" id="ARBA00022679"/>
    </source>
</evidence>
<feature type="region of interest" description="Disordered" evidence="12">
    <location>
        <begin position="586"/>
        <end position="738"/>
    </location>
</feature>
<dbReference type="EC" id="2.7.11.1" evidence="2"/>
<dbReference type="PROSITE" id="PS00108">
    <property type="entry name" value="PROTEIN_KINASE_ST"/>
    <property type="match status" value="1"/>
</dbReference>
<evidence type="ECO:0000256" key="2">
    <source>
        <dbReference type="ARBA" id="ARBA00012513"/>
    </source>
</evidence>
<keyword evidence="5 10" id="KW-0547">Nucleotide-binding</keyword>
<sequence length="847" mass="92540">MASPLDLYESIDVIGTGSFGIIRKVRRKSDGQVFARKELNFERMSERDRKQIVSEVNILKDLNHEHIVRYHDRHVDRDAGILYILMEYCGGGDLSSVIKQAQRQSRPIPEDTIWNYFMQILLALNHCHHPNGHGRAGSSGGADDGRERRPQILHRDLKPDNVFLDENNFVKLGDFGLSKALAQASFANTYVGTPYYMSPELMQEKAYDSKSDIWSLGCLIYELCALKPPFHEAKTHAELSILIRTGRIPPLPKGYSPALASVIKAMLNINPAMRPSAQQLLGHERIELAFKVGETQKLLNQVKSHRSAVIAKERDLAARETAIAQRENSLQALLSQKETELAALRTSLAAAQSSQSSLKAAFETTLAERVRHREQELRALVAAQEAEVAARMARREEEIMAAVRAREEEIARMWAEWEAKTREAMGAAVEERMEWVRAQAGEVEAERARLEGVKHELERRMADVERAEKEKERRGARAGAGTGKTPLEEVKNLLAPLAHIADTPVRHTPSGFARASSVFETPRPPALMKTTPSFPENIAPPSAMKGVILTATGEPVATPSPAELAKLFVNTPRVGLNFAKIFDFESEDEAEEGDEEDEDEEPAPGEEGYETDTRPSSRRSSSSSGKDEEEDERTPHPSPTVAVRPTRLRRPSIRAGSQRPSLEAPAPRLASAAPSGSTRSKSRSRPTSSTASASGAMTARSARTSSSGVIPTNGATSHPAPDYDLSDEENLPSPFLKKCDRQALTRTATQITTSNSTGTVATRAPRKSATSTLRAITMLHAANATVKGMSSAEREKEKVRATRPPARTASLGALGGAGAANATAGVRPSIAKAMKASEDAKKALSRP</sequence>
<comment type="catalytic activity">
    <reaction evidence="9">
        <text>L-seryl-[protein] + ATP = O-phospho-L-seryl-[protein] + ADP + H(+)</text>
        <dbReference type="Rhea" id="RHEA:17989"/>
        <dbReference type="Rhea" id="RHEA-COMP:9863"/>
        <dbReference type="Rhea" id="RHEA-COMP:11604"/>
        <dbReference type="ChEBI" id="CHEBI:15378"/>
        <dbReference type="ChEBI" id="CHEBI:29999"/>
        <dbReference type="ChEBI" id="CHEBI:30616"/>
        <dbReference type="ChEBI" id="CHEBI:83421"/>
        <dbReference type="ChEBI" id="CHEBI:456216"/>
        <dbReference type="EC" id="2.7.11.1"/>
    </reaction>
</comment>
<dbReference type="SMART" id="SM00220">
    <property type="entry name" value="S_TKc"/>
    <property type="match status" value="1"/>
</dbReference>
<keyword evidence="11" id="KW-0175">Coiled coil</keyword>
<dbReference type="InterPro" id="IPR011009">
    <property type="entry name" value="Kinase-like_dom_sf"/>
</dbReference>
<dbReference type="FunFam" id="3.30.200.20:FF:000097">
    <property type="entry name" value="Probable serine/threonine-protein kinase nek1"/>
    <property type="match status" value="1"/>
</dbReference>
<dbReference type="Gene3D" id="1.10.510.10">
    <property type="entry name" value="Transferase(Phosphotransferase) domain 1"/>
    <property type="match status" value="1"/>
</dbReference>
<feature type="coiled-coil region" evidence="11">
    <location>
        <begin position="334"/>
        <end position="387"/>
    </location>
</feature>
<dbReference type="PANTHER" id="PTHR44899:SF10">
    <property type="entry name" value="NIMA-RELATED KINASE 2"/>
    <property type="match status" value="1"/>
</dbReference>
<proteinExistence type="inferred from homology"/>
<dbReference type="InterPro" id="IPR000719">
    <property type="entry name" value="Prot_kinase_dom"/>
</dbReference>
<keyword evidence="7 10" id="KW-0067">ATP-binding</keyword>
<feature type="region of interest" description="Disordered" evidence="12">
    <location>
        <begin position="787"/>
        <end position="825"/>
    </location>
</feature>
<dbReference type="Proteomes" id="UP000298390">
    <property type="component" value="Unassembled WGS sequence"/>
</dbReference>